<keyword evidence="1" id="KW-0812">Transmembrane</keyword>
<reference evidence="2 3" key="1">
    <citation type="submission" date="2020-08" db="EMBL/GenBank/DDBJ databases">
        <title>Oceanospirillum sp. nov. isolated from marine sediment.</title>
        <authorList>
            <person name="Ji X."/>
        </authorList>
    </citation>
    <scope>NUCLEOTIDE SEQUENCE [LARGE SCALE GENOMIC DNA]</scope>
    <source>
        <strain evidence="2 3">D5</strain>
    </source>
</reference>
<sequence>MDFQFIDAFLDNTFIKLLGYVISLIAGVIAIWQSIRVNKIKKELIFFKQDFNQINQDFKRIKIHFDERNVSNEVKLGERSQYIQDANGPISIDNRNIQ</sequence>
<dbReference type="Proteomes" id="UP000565262">
    <property type="component" value="Unassembled WGS sequence"/>
</dbReference>
<organism evidence="2 3">
    <name type="scientific">Oceanospirillum sediminis</name>
    <dbReference type="NCBI Taxonomy" id="2760088"/>
    <lineage>
        <taxon>Bacteria</taxon>
        <taxon>Pseudomonadati</taxon>
        <taxon>Pseudomonadota</taxon>
        <taxon>Gammaproteobacteria</taxon>
        <taxon>Oceanospirillales</taxon>
        <taxon>Oceanospirillaceae</taxon>
        <taxon>Oceanospirillum</taxon>
    </lineage>
</organism>
<name>A0A839IVS1_9GAMM</name>
<accession>A0A839IVS1</accession>
<keyword evidence="1" id="KW-1133">Transmembrane helix</keyword>
<proteinExistence type="predicted"/>
<evidence type="ECO:0000256" key="1">
    <source>
        <dbReference type="SAM" id="Phobius"/>
    </source>
</evidence>
<dbReference type="AlphaFoldDB" id="A0A839IVS1"/>
<evidence type="ECO:0000313" key="2">
    <source>
        <dbReference type="EMBL" id="MBB1489071.1"/>
    </source>
</evidence>
<evidence type="ECO:0000313" key="3">
    <source>
        <dbReference type="Proteomes" id="UP000565262"/>
    </source>
</evidence>
<gene>
    <name evidence="2" type="ORF">H4O21_20900</name>
</gene>
<feature type="transmembrane region" description="Helical" evidence="1">
    <location>
        <begin position="14"/>
        <end position="32"/>
    </location>
</feature>
<keyword evidence="3" id="KW-1185">Reference proteome</keyword>
<protein>
    <submittedName>
        <fullName evidence="2">Uncharacterized protein</fullName>
    </submittedName>
</protein>
<comment type="caution">
    <text evidence="2">The sequence shown here is derived from an EMBL/GenBank/DDBJ whole genome shotgun (WGS) entry which is preliminary data.</text>
</comment>
<keyword evidence="1" id="KW-0472">Membrane</keyword>
<dbReference type="EMBL" id="JACJFM010000042">
    <property type="protein sequence ID" value="MBB1489071.1"/>
    <property type="molecule type" value="Genomic_DNA"/>
</dbReference>
<dbReference type="RefSeq" id="WP_182810840.1">
    <property type="nucleotide sequence ID" value="NZ_JACJFM010000042.1"/>
</dbReference>